<feature type="transmembrane region" description="Helical" evidence="7">
    <location>
        <begin position="63"/>
        <end position="81"/>
    </location>
</feature>
<dbReference type="EMBL" id="NFLJ01000008">
    <property type="protein sequence ID" value="OUQ35416.1"/>
    <property type="molecule type" value="Genomic_DNA"/>
</dbReference>
<dbReference type="SUPFAM" id="SSF103481">
    <property type="entry name" value="Multidrug resistance efflux transporter EmrE"/>
    <property type="match status" value="2"/>
</dbReference>
<evidence type="ECO:0000256" key="1">
    <source>
        <dbReference type="ARBA" id="ARBA00004651"/>
    </source>
</evidence>
<feature type="transmembrane region" description="Helical" evidence="7">
    <location>
        <begin position="7"/>
        <end position="25"/>
    </location>
</feature>
<feature type="domain" description="EamA" evidence="8">
    <location>
        <begin position="145"/>
        <end position="277"/>
    </location>
</feature>
<feature type="domain" description="EamA" evidence="8">
    <location>
        <begin position="3"/>
        <end position="132"/>
    </location>
</feature>
<dbReference type="RefSeq" id="WP_087357491.1">
    <property type="nucleotide sequence ID" value="NZ_NFLJ01000008.1"/>
</dbReference>
<keyword evidence="5 7" id="KW-1133">Transmembrane helix</keyword>
<dbReference type="OrthoDB" id="1641606at2"/>
<feature type="transmembrane region" description="Helical" evidence="7">
    <location>
        <begin position="262"/>
        <end position="278"/>
    </location>
</feature>
<proteinExistence type="inferred from homology"/>
<keyword evidence="10" id="KW-1185">Reference proteome</keyword>
<feature type="transmembrane region" description="Helical" evidence="7">
    <location>
        <begin position="93"/>
        <end position="112"/>
    </location>
</feature>
<feature type="transmembrane region" description="Helical" evidence="7">
    <location>
        <begin position="173"/>
        <end position="190"/>
    </location>
</feature>
<evidence type="ECO:0000256" key="4">
    <source>
        <dbReference type="ARBA" id="ARBA00022692"/>
    </source>
</evidence>
<evidence type="ECO:0000313" key="10">
    <source>
        <dbReference type="Proteomes" id="UP000195305"/>
    </source>
</evidence>
<feature type="transmembrane region" description="Helical" evidence="7">
    <location>
        <begin position="143"/>
        <end position="161"/>
    </location>
</feature>
<organism evidence="9 10">
    <name type="scientific">Massilimicrobiota timonensis</name>
    <dbReference type="NCBI Taxonomy" id="1776392"/>
    <lineage>
        <taxon>Bacteria</taxon>
        <taxon>Bacillati</taxon>
        <taxon>Bacillota</taxon>
        <taxon>Erysipelotrichia</taxon>
        <taxon>Erysipelotrichales</taxon>
        <taxon>Erysipelotrichaceae</taxon>
        <taxon>Massilimicrobiota</taxon>
    </lineage>
</organism>
<dbReference type="Pfam" id="PF00892">
    <property type="entry name" value="EamA"/>
    <property type="match status" value="2"/>
</dbReference>
<sequence>MSIYFQLFLASFFWGSNIIVMKLLLHHLPFLFLAFLRVLFSFVFLGIYLYFHHISLNNFDKKKMLIISLLSIYLNFFLTFIGMNQVKGIDNALMNALSPTITFLLSLLFLKYHLSLKEWMGMFLSLFAFLLSIRFQIFSIQSGFYYLLAGMTLYILGNILIQKWHIEPSISFTFYELLYGSLFLWIHSWVDGQLAFDRLLTLPLWQWGLFLMISGVGFAYIQVTYMKAIAQIGAVQTSFFLSLNPIFTYLESLVFLQESFDFIHFVSFLLLILALIITKQQNKDKE</sequence>
<comment type="similarity">
    <text evidence="2">Belongs to the EamA transporter family.</text>
</comment>
<dbReference type="InterPro" id="IPR000620">
    <property type="entry name" value="EamA_dom"/>
</dbReference>
<comment type="caution">
    <text evidence="9">The sequence shown here is derived from an EMBL/GenBank/DDBJ whole genome shotgun (WGS) entry which is preliminary data.</text>
</comment>
<dbReference type="PANTHER" id="PTHR32322">
    <property type="entry name" value="INNER MEMBRANE TRANSPORTER"/>
    <property type="match status" value="1"/>
</dbReference>
<feature type="transmembrane region" description="Helical" evidence="7">
    <location>
        <begin position="119"/>
        <end position="137"/>
    </location>
</feature>
<keyword evidence="3" id="KW-1003">Cell membrane</keyword>
<evidence type="ECO:0000256" key="2">
    <source>
        <dbReference type="ARBA" id="ARBA00007362"/>
    </source>
</evidence>
<evidence type="ECO:0000256" key="7">
    <source>
        <dbReference type="SAM" id="Phobius"/>
    </source>
</evidence>
<gene>
    <name evidence="9" type="ORF">B5E75_03950</name>
</gene>
<evidence type="ECO:0000256" key="5">
    <source>
        <dbReference type="ARBA" id="ARBA00022989"/>
    </source>
</evidence>
<evidence type="ECO:0000256" key="3">
    <source>
        <dbReference type="ARBA" id="ARBA00022475"/>
    </source>
</evidence>
<reference evidence="9 10" key="1">
    <citation type="journal article" date="2018" name="BMC Genomics">
        <title>Whole genome sequencing and function prediction of 133 gut anaerobes isolated from chicken caecum in pure cultures.</title>
        <authorList>
            <person name="Medvecky M."/>
            <person name="Cejkova D."/>
            <person name="Polansky O."/>
            <person name="Karasova D."/>
            <person name="Kubasova T."/>
            <person name="Cizek A."/>
            <person name="Rychlik I."/>
        </authorList>
    </citation>
    <scope>NUCLEOTIDE SEQUENCE [LARGE SCALE GENOMIC DNA]</scope>
    <source>
        <strain evidence="9 10">An13</strain>
    </source>
</reference>
<accession>A0A1Y4SZN4</accession>
<evidence type="ECO:0000259" key="8">
    <source>
        <dbReference type="Pfam" id="PF00892"/>
    </source>
</evidence>
<feature type="transmembrane region" description="Helical" evidence="7">
    <location>
        <begin position="31"/>
        <end position="51"/>
    </location>
</feature>
<dbReference type="InterPro" id="IPR037185">
    <property type="entry name" value="EmrE-like"/>
</dbReference>
<dbReference type="InterPro" id="IPR050638">
    <property type="entry name" value="AA-Vitamin_Transporters"/>
</dbReference>
<dbReference type="Proteomes" id="UP000195305">
    <property type="component" value="Unassembled WGS sequence"/>
</dbReference>
<keyword evidence="4 7" id="KW-0812">Transmembrane</keyword>
<feature type="transmembrane region" description="Helical" evidence="7">
    <location>
        <begin position="202"/>
        <end position="221"/>
    </location>
</feature>
<keyword evidence="6 7" id="KW-0472">Membrane</keyword>
<protein>
    <submittedName>
        <fullName evidence="9">EamA family transporter</fullName>
    </submittedName>
</protein>
<dbReference type="AlphaFoldDB" id="A0A1Y4SZN4"/>
<feature type="transmembrane region" description="Helical" evidence="7">
    <location>
        <begin position="228"/>
        <end position="250"/>
    </location>
</feature>
<evidence type="ECO:0000313" key="9">
    <source>
        <dbReference type="EMBL" id="OUQ35416.1"/>
    </source>
</evidence>
<name>A0A1Y4SZN4_9FIRM</name>
<dbReference type="GO" id="GO:0005886">
    <property type="term" value="C:plasma membrane"/>
    <property type="evidence" value="ECO:0007669"/>
    <property type="project" value="UniProtKB-SubCell"/>
</dbReference>
<dbReference type="PANTHER" id="PTHR32322:SF18">
    <property type="entry name" value="S-ADENOSYLMETHIONINE_S-ADENOSYLHOMOCYSTEINE TRANSPORTER"/>
    <property type="match status" value="1"/>
</dbReference>
<comment type="subcellular location">
    <subcellularLocation>
        <location evidence="1">Cell membrane</location>
        <topology evidence="1">Multi-pass membrane protein</topology>
    </subcellularLocation>
</comment>
<evidence type="ECO:0000256" key="6">
    <source>
        <dbReference type="ARBA" id="ARBA00023136"/>
    </source>
</evidence>